<dbReference type="InterPro" id="IPR051495">
    <property type="entry name" value="Epithelial_Barrier/Signaling"/>
</dbReference>
<dbReference type="InterPro" id="IPR003886">
    <property type="entry name" value="NIDO_dom"/>
</dbReference>
<dbReference type="PANTHER" id="PTHR13802">
    <property type="entry name" value="MUCIN 4-RELATED"/>
    <property type="match status" value="1"/>
</dbReference>
<reference evidence="10" key="1">
    <citation type="submission" date="2021-02" db="EMBL/GenBank/DDBJ databases">
        <authorList>
            <person name="Nowell W R."/>
        </authorList>
    </citation>
    <scope>NUCLEOTIDE SEQUENCE</scope>
</reference>
<keyword evidence="3" id="KW-1133">Transmembrane helix</keyword>
<accession>A0A815TAZ1</accession>
<proteinExistence type="predicted"/>
<evidence type="ECO:0000256" key="3">
    <source>
        <dbReference type="ARBA" id="ARBA00022989"/>
    </source>
</evidence>
<dbReference type="SMART" id="SM00723">
    <property type="entry name" value="AMOP"/>
    <property type="match status" value="1"/>
</dbReference>
<sequence length="972" mass="109785">MLLKLFLCVVLLQIAYGQSTIKNFILFDASNGDAAMPRPLDSVTGPISINVRFPFFGKWYNVIRVYSHGLILFGNVTYALPHNPPGPFPLKDFVCAAPYWADTDLTKDSFSNIFYREILDESTLTQISAMIKNGYPLLSASRMLWAFVVTWYRVAGHAVDPGRNTFQAIIATNGIYSFTIFTYNQIQWSAGAWGGYPQVGFNAGDQLNYFTVEDSFSADIVYITQQSNVGIPGQFIFLTNGNISKVECNTTQGLQSSPFRGSMHGGYQFRLFGVCFPDKHYIVEVNGQPLDDCQVTSVFITCTMPMVSEGRLQIEVLRSDRQLIGQTDFLSFMPEMNGDVILFNHGDLINKPRTIQDRRFDLQFLKNNLTTHNLFRLVIYDYSTQYVASSNQFYNLSTRRIDLPLGLLNLSSLNNLTINFQSIFPITGVPVDQVHLLDFSFELIRPNTTTTEGYTWKGAQKFITRTFIVPYAMLTSYCSTWLTLQSDAITRNLTSRVPSCPCRVLNTWADEQFGFSADPVCHGRKSSPWNCQYNKPRGRACYQRKSPNSDGGAHCCYDTAGALISEIQQGSGSMKAHFPDTMKALSTYQHFFTDFLPYFSCCGIATEILATCSQYTRYRPAGSCVNLLPMPPTGGRGDPHFSTLNGKSYTFNGHGEYTLVKSSDNTFHVQVRLARLTNETTNSMSASSSMDSATAIVAFVIYNDDQPRVQFELLPALKSMEIHVNGKLIEFTPLTSEEELQSSSLIYADDRQLVIRQRDINSYSISYGESEIQFIAHVRPQYDFLDLSSIIPKTFKQNSVFQGILGGFNGLTYSNGTNVSASLNDDRALFDYGESWRTTNESTLFYYRLQDSHAEHQDLTYRPMFQEDLFEKYASTERYRLAAEACRNLTHEQQCIYDILITNDVTVVQMQEKYEAEVHVLDDYVELVTTDIENDAKTTTTTESPNTQKPVNSGMRFSINSIWMIVFITLLA</sequence>
<dbReference type="Proteomes" id="UP000663852">
    <property type="component" value="Unassembled WGS sequence"/>
</dbReference>
<feature type="domain" description="VWFD" evidence="9">
    <location>
        <begin position="631"/>
        <end position="844"/>
    </location>
</feature>
<dbReference type="OrthoDB" id="6236007at2759"/>
<dbReference type="InterPro" id="IPR005533">
    <property type="entry name" value="AMOP_dom"/>
</dbReference>
<dbReference type="Pfam" id="PF03782">
    <property type="entry name" value="AMOP"/>
    <property type="match status" value="1"/>
</dbReference>
<evidence type="ECO:0000256" key="2">
    <source>
        <dbReference type="ARBA" id="ARBA00022692"/>
    </source>
</evidence>
<evidence type="ECO:0000256" key="5">
    <source>
        <dbReference type="ARBA" id="ARBA00023157"/>
    </source>
</evidence>
<keyword evidence="4" id="KW-0472">Membrane</keyword>
<dbReference type="PROSITE" id="PS51233">
    <property type="entry name" value="VWFD"/>
    <property type="match status" value="1"/>
</dbReference>
<keyword evidence="2" id="KW-0812">Transmembrane</keyword>
<dbReference type="AlphaFoldDB" id="A0A815TAZ1"/>
<dbReference type="PROSITE" id="PS51220">
    <property type="entry name" value="NIDO"/>
    <property type="match status" value="1"/>
</dbReference>
<dbReference type="EMBL" id="CAJNOR010006874">
    <property type="protein sequence ID" value="CAF1605564.1"/>
    <property type="molecule type" value="Genomic_DNA"/>
</dbReference>
<keyword evidence="6" id="KW-0732">Signal</keyword>
<comment type="subcellular location">
    <subcellularLocation>
        <location evidence="1">Membrane</location>
    </subcellularLocation>
</comment>
<protein>
    <submittedName>
        <fullName evidence="10">Uncharacterized protein</fullName>
    </submittedName>
</protein>
<evidence type="ECO:0000259" key="8">
    <source>
        <dbReference type="PROSITE" id="PS51220"/>
    </source>
</evidence>
<evidence type="ECO:0000256" key="4">
    <source>
        <dbReference type="ARBA" id="ARBA00023136"/>
    </source>
</evidence>
<evidence type="ECO:0000256" key="1">
    <source>
        <dbReference type="ARBA" id="ARBA00004370"/>
    </source>
</evidence>
<organism evidence="10 13">
    <name type="scientific">Adineta ricciae</name>
    <name type="common">Rotifer</name>
    <dbReference type="NCBI Taxonomy" id="249248"/>
    <lineage>
        <taxon>Eukaryota</taxon>
        <taxon>Metazoa</taxon>
        <taxon>Spiralia</taxon>
        <taxon>Gnathifera</taxon>
        <taxon>Rotifera</taxon>
        <taxon>Eurotatoria</taxon>
        <taxon>Bdelloidea</taxon>
        <taxon>Adinetida</taxon>
        <taxon>Adinetidae</taxon>
        <taxon>Adineta</taxon>
    </lineage>
</organism>
<evidence type="ECO:0000259" key="9">
    <source>
        <dbReference type="PROSITE" id="PS51233"/>
    </source>
</evidence>
<dbReference type="Pfam" id="PF00094">
    <property type="entry name" value="VWD"/>
    <property type="match status" value="1"/>
</dbReference>
<feature type="domain" description="AMOP" evidence="7">
    <location>
        <begin position="470"/>
        <end position="619"/>
    </location>
</feature>
<dbReference type="InterPro" id="IPR014756">
    <property type="entry name" value="Ig_E-set"/>
</dbReference>
<evidence type="ECO:0000313" key="11">
    <source>
        <dbReference type="EMBL" id="CAF1605564.1"/>
    </source>
</evidence>
<dbReference type="GO" id="GO:0007160">
    <property type="term" value="P:cell-matrix adhesion"/>
    <property type="evidence" value="ECO:0007669"/>
    <property type="project" value="InterPro"/>
</dbReference>
<keyword evidence="12" id="KW-1185">Reference proteome</keyword>
<comment type="caution">
    <text evidence="10">The sequence shown here is derived from an EMBL/GenBank/DDBJ whole genome shotgun (WGS) entry which is preliminary data.</text>
</comment>
<evidence type="ECO:0000259" key="7">
    <source>
        <dbReference type="PROSITE" id="PS50856"/>
    </source>
</evidence>
<feature type="signal peptide" evidence="6">
    <location>
        <begin position="1"/>
        <end position="17"/>
    </location>
</feature>
<dbReference type="SMART" id="SM00539">
    <property type="entry name" value="NIDO"/>
    <property type="match status" value="1"/>
</dbReference>
<name>A0A815TAZ1_ADIRI</name>
<dbReference type="PROSITE" id="PS50856">
    <property type="entry name" value="AMOP"/>
    <property type="match status" value="1"/>
</dbReference>
<gene>
    <name evidence="10" type="ORF">EDS130_LOCUS42608</name>
    <name evidence="11" type="ORF">XAT740_LOCUS48239</name>
</gene>
<evidence type="ECO:0000313" key="10">
    <source>
        <dbReference type="EMBL" id="CAF1500622.1"/>
    </source>
</evidence>
<dbReference type="SUPFAM" id="SSF81296">
    <property type="entry name" value="E set domains"/>
    <property type="match status" value="1"/>
</dbReference>
<dbReference type="PANTHER" id="PTHR13802:SF52">
    <property type="entry name" value="MUCIN-4"/>
    <property type="match status" value="1"/>
</dbReference>
<evidence type="ECO:0000313" key="13">
    <source>
        <dbReference type="Proteomes" id="UP000663852"/>
    </source>
</evidence>
<dbReference type="GO" id="GO:0016020">
    <property type="term" value="C:membrane"/>
    <property type="evidence" value="ECO:0007669"/>
    <property type="project" value="UniProtKB-SubCell"/>
</dbReference>
<dbReference type="EMBL" id="CAJNOJ010000633">
    <property type="protein sequence ID" value="CAF1500622.1"/>
    <property type="molecule type" value="Genomic_DNA"/>
</dbReference>
<dbReference type="InterPro" id="IPR001846">
    <property type="entry name" value="VWF_type-D"/>
</dbReference>
<evidence type="ECO:0000313" key="12">
    <source>
        <dbReference type="Proteomes" id="UP000663828"/>
    </source>
</evidence>
<keyword evidence="5" id="KW-1015">Disulfide bond</keyword>
<dbReference type="Pfam" id="PF06119">
    <property type="entry name" value="NIDO"/>
    <property type="match status" value="1"/>
</dbReference>
<feature type="domain" description="NIDO" evidence="8">
    <location>
        <begin position="98"/>
        <end position="242"/>
    </location>
</feature>
<feature type="chain" id="PRO_5036228915" evidence="6">
    <location>
        <begin position="18"/>
        <end position="972"/>
    </location>
</feature>
<dbReference type="Proteomes" id="UP000663828">
    <property type="component" value="Unassembled WGS sequence"/>
</dbReference>
<evidence type="ECO:0000256" key="6">
    <source>
        <dbReference type="SAM" id="SignalP"/>
    </source>
</evidence>